<accession>A0ABS7QCD9</accession>
<dbReference type="InterPro" id="IPR041669">
    <property type="entry name" value="TetR_C_15"/>
</dbReference>
<keyword evidence="1" id="KW-0805">Transcription regulation</keyword>
<dbReference type="InterPro" id="IPR009057">
    <property type="entry name" value="Homeodomain-like_sf"/>
</dbReference>
<keyword evidence="3" id="KW-0804">Transcription</keyword>
<dbReference type="Pfam" id="PF17918">
    <property type="entry name" value="TetR_C_15"/>
    <property type="match status" value="1"/>
</dbReference>
<name>A0ABS7QCD9_9ACTN</name>
<dbReference type="Proteomes" id="UP000778578">
    <property type="component" value="Unassembled WGS sequence"/>
</dbReference>
<comment type="caution">
    <text evidence="7">The sequence shown here is derived from an EMBL/GenBank/DDBJ whole genome shotgun (WGS) entry which is preliminary data.</text>
</comment>
<feature type="compositionally biased region" description="Polar residues" evidence="5">
    <location>
        <begin position="235"/>
        <end position="246"/>
    </location>
</feature>
<dbReference type="Gene3D" id="1.10.357.10">
    <property type="entry name" value="Tetracycline Repressor, domain 2"/>
    <property type="match status" value="1"/>
</dbReference>
<evidence type="ECO:0000256" key="2">
    <source>
        <dbReference type="ARBA" id="ARBA00023125"/>
    </source>
</evidence>
<feature type="DNA-binding region" description="H-T-H motif" evidence="4">
    <location>
        <begin position="55"/>
        <end position="74"/>
    </location>
</feature>
<dbReference type="SUPFAM" id="SSF46689">
    <property type="entry name" value="Homeodomain-like"/>
    <property type="match status" value="1"/>
</dbReference>
<dbReference type="EMBL" id="JAINZZ010000037">
    <property type="protein sequence ID" value="MBY8880837.1"/>
    <property type="molecule type" value="Genomic_DNA"/>
</dbReference>
<evidence type="ECO:0000259" key="6">
    <source>
        <dbReference type="PROSITE" id="PS50977"/>
    </source>
</evidence>
<evidence type="ECO:0000313" key="8">
    <source>
        <dbReference type="Proteomes" id="UP000778578"/>
    </source>
</evidence>
<reference evidence="7 8" key="1">
    <citation type="submission" date="2021-08" db="EMBL/GenBank/DDBJ databases">
        <title>WGS of actinomycetes from Thailand.</title>
        <authorList>
            <person name="Thawai C."/>
        </authorList>
    </citation>
    <scope>NUCLEOTIDE SEQUENCE [LARGE SCALE GENOMIC DNA]</scope>
    <source>
        <strain evidence="7 8">PLK6-54</strain>
    </source>
</reference>
<dbReference type="PROSITE" id="PS50977">
    <property type="entry name" value="HTH_TETR_2"/>
    <property type="match status" value="1"/>
</dbReference>
<dbReference type="PANTHER" id="PTHR30055:SF234">
    <property type="entry name" value="HTH-TYPE TRANSCRIPTIONAL REGULATOR BETI"/>
    <property type="match status" value="1"/>
</dbReference>
<organism evidence="7 8">
    <name type="scientific">Actinacidiphila acidipaludis</name>
    <dbReference type="NCBI Taxonomy" id="2873382"/>
    <lineage>
        <taxon>Bacteria</taxon>
        <taxon>Bacillati</taxon>
        <taxon>Actinomycetota</taxon>
        <taxon>Actinomycetes</taxon>
        <taxon>Kitasatosporales</taxon>
        <taxon>Streptomycetaceae</taxon>
        <taxon>Actinacidiphila</taxon>
    </lineage>
</organism>
<dbReference type="PANTHER" id="PTHR30055">
    <property type="entry name" value="HTH-TYPE TRANSCRIPTIONAL REGULATOR RUTR"/>
    <property type="match status" value="1"/>
</dbReference>
<keyword evidence="2 4" id="KW-0238">DNA-binding</keyword>
<dbReference type="PRINTS" id="PR00455">
    <property type="entry name" value="HTHTETR"/>
</dbReference>
<keyword evidence="8" id="KW-1185">Reference proteome</keyword>
<proteinExistence type="predicted"/>
<dbReference type="InterPro" id="IPR023772">
    <property type="entry name" value="DNA-bd_HTH_TetR-type_CS"/>
</dbReference>
<sequence>MRATSRVCQSSLGVHVSEADERPPRRRQARGERRIVQLLQAAASVFCTLGYTASSTNAIAREAGVSPGTLYQFFPNKEAIAIELSGQLLKEMEAAHGRVFTEDNARLPLGELIDAVTDPFIEFNQDNPVFLALLKGPDAPGKVTEDHDVLHQALLESVTTLIGVRRPAMSPAERALVAQMSFAMFKAGLDLVVQQDNGDREPYVRELKSMLYRYLAPHIGTEAVPAGPADPNAAMPSQSPATTEAR</sequence>
<dbReference type="Pfam" id="PF00440">
    <property type="entry name" value="TetR_N"/>
    <property type="match status" value="1"/>
</dbReference>
<feature type="region of interest" description="Disordered" evidence="5">
    <location>
        <begin position="9"/>
        <end position="30"/>
    </location>
</feature>
<dbReference type="PROSITE" id="PS01081">
    <property type="entry name" value="HTH_TETR_1"/>
    <property type="match status" value="1"/>
</dbReference>
<evidence type="ECO:0000256" key="1">
    <source>
        <dbReference type="ARBA" id="ARBA00023015"/>
    </source>
</evidence>
<gene>
    <name evidence="7" type="ORF">K7862_24830</name>
</gene>
<protein>
    <submittedName>
        <fullName evidence="7">TetR/AcrR family transcriptional regulator</fullName>
    </submittedName>
</protein>
<dbReference type="InterPro" id="IPR050109">
    <property type="entry name" value="HTH-type_TetR-like_transc_reg"/>
</dbReference>
<feature type="domain" description="HTH tetR-type" evidence="6">
    <location>
        <begin position="32"/>
        <end position="92"/>
    </location>
</feature>
<feature type="region of interest" description="Disordered" evidence="5">
    <location>
        <begin position="223"/>
        <end position="246"/>
    </location>
</feature>
<feature type="compositionally biased region" description="Basic and acidic residues" evidence="5">
    <location>
        <begin position="17"/>
        <end position="30"/>
    </location>
</feature>
<evidence type="ECO:0000256" key="4">
    <source>
        <dbReference type="PROSITE-ProRule" id="PRU00335"/>
    </source>
</evidence>
<evidence type="ECO:0000256" key="5">
    <source>
        <dbReference type="SAM" id="MobiDB-lite"/>
    </source>
</evidence>
<evidence type="ECO:0000313" key="7">
    <source>
        <dbReference type="EMBL" id="MBY8880837.1"/>
    </source>
</evidence>
<evidence type="ECO:0000256" key="3">
    <source>
        <dbReference type="ARBA" id="ARBA00023163"/>
    </source>
</evidence>
<dbReference type="InterPro" id="IPR001647">
    <property type="entry name" value="HTH_TetR"/>
</dbReference>